<dbReference type="GO" id="GO:0050839">
    <property type="term" value="F:cell adhesion molecule binding"/>
    <property type="evidence" value="ECO:0000318"/>
    <property type="project" value="GO_Central"/>
</dbReference>
<dbReference type="RefSeq" id="XP_035686813.1">
    <property type="nucleotide sequence ID" value="XM_035830920.1"/>
</dbReference>
<keyword evidence="2" id="KW-0812">Transmembrane</keyword>
<dbReference type="PANTHER" id="PTHR11640:SF164">
    <property type="entry name" value="MAM DOMAIN-CONTAINING GLYCOSYLPHOSPHATIDYLINOSITOL ANCHOR PROTEIN 1"/>
    <property type="match status" value="1"/>
</dbReference>
<dbReference type="GO" id="GO:0098609">
    <property type="term" value="P:cell-cell adhesion"/>
    <property type="evidence" value="ECO:0000318"/>
    <property type="project" value="GO_Central"/>
</dbReference>
<feature type="domain" description="Ig-like" evidence="9">
    <location>
        <begin position="92"/>
        <end position="186"/>
    </location>
</feature>
<dbReference type="GO" id="GO:0005886">
    <property type="term" value="C:plasma membrane"/>
    <property type="evidence" value="ECO:0000318"/>
    <property type="project" value="GO_Central"/>
</dbReference>
<name>A0A9J7LR48_BRAFL</name>
<evidence type="ECO:0000256" key="4">
    <source>
        <dbReference type="ARBA" id="ARBA00023136"/>
    </source>
</evidence>
<keyword evidence="6" id="KW-0325">Glycoprotein</keyword>
<dbReference type="Pfam" id="PF07686">
    <property type="entry name" value="V-set"/>
    <property type="match status" value="1"/>
</dbReference>
<evidence type="ECO:0000256" key="6">
    <source>
        <dbReference type="ARBA" id="ARBA00023180"/>
    </source>
</evidence>
<gene>
    <name evidence="11" type="primary">LOC118423026</name>
</gene>
<dbReference type="PROSITE" id="PS50835">
    <property type="entry name" value="IG_LIKE"/>
    <property type="match status" value="3"/>
</dbReference>
<evidence type="ECO:0000256" key="8">
    <source>
        <dbReference type="SAM" id="MobiDB-lite"/>
    </source>
</evidence>
<evidence type="ECO:0000256" key="3">
    <source>
        <dbReference type="ARBA" id="ARBA00022989"/>
    </source>
</evidence>
<dbReference type="OMA" id="ITRDCAD"/>
<dbReference type="InterPro" id="IPR007110">
    <property type="entry name" value="Ig-like_dom"/>
</dbReference>
<dbReference type="InterPro" id="IPR036179">
    <property type="entry name" value="Ig-like_dom_sf"/>
</dbReference>
<dbReference type="GO" id="GO:0005911">
    <property type="term" value="C:cell-cell junction"/>
    <property type="evidence" value="ECO:0000318"/>
    <property type="project" value="GO_Central"/>
</dbReference>
<organism evidence="10 11">
    <name type="scientific">Branchiostoma floridae</name>
    <name type="common">Florida lancelet</name>
    <name type="synonym">Amphioxus</name>
    <dbReference type="NCBI Taxonomy" id="7739"/>
    <lineage>
        <taxon>Eukaryota</taxon>
        <taxon>Metazoa</taxon>
        <taxon>Chordata</taxon>
        <taxon>Cephalochordata</taxon>
        <taxon>Leptocardii</taxon>
        <taxon>Amphioxiformes</taxon>
        <taxon>Branchiostomatidae</taxon>
        <taxon>Branchiostoma</taxon>
    </lineage>
</organism>
<dbReference type="OrthoDB" id="10028801at2759"/>
<keyword evidence="4" id="KW-0472">Membrane</keyword>
<reference evidence="11" key="2">
    <citation type="submission" date="2025-08" db="UniProtKB">
        <authorList>
            <consortium name="RefSeq"/>
        </authorList>
    </citation>
    <scope>IDENTIFICATION</scope>
    <source>
        <strain evidence="11">S238N-H82</strain>
        <tissue evidence="11">Testes</tissue>
    </source>
</reference>
<protein>
    <submittedName>
        <fullName evidence="11">Cell adhesion molecule 2-like</fullName>
    </submittedName>
</protein>
<evidence type="ECO:0000256" key="7">
    <source>
        <dbReference type="ARBA" id="ARBA00023319"/>
    </source>
</evidence>
<dbReference type="AlphaFoldDB" id="A0A9J7LR48"/>
<keyword evidence="5" id="KW-1015">Disulfide bond</keyword>
<keyword evidence="3" id="KW-1133">Transmembrane helix</keyword>
<dbReference type="InterPro" id="IPR003599">
    <property type="entry name" value="Ig_sub"/>
</dbReference>
<evidence type="ECO:0000313" key="11">
    <source>
        <dbReference type="RefSeq" id="XP_035686813.1"/>
    </source>
</evidence>
<dbReference type="InterPro" id="IPR013106">
    <property type="entry name" value="Ig_V-set"/>
</dbReference>
<dbReference type="GeneID" id="118423026"/>
<evidence type="ECO:0000256" key="2">
    <source>
        <dbReference type="ARBA" id="ARBA00022692"/>
    </source>
</evidence>
<evidence type="ECO:0000256" key="5">
    <source>
        <dbReference type="ARBA" id="ARBA00023157"/>
    </source>
</evidence>
<accession>A0A9J7LR48</accession>
<dbReference type="InterPro" id="IPR013162">
    <property type="entry name" value="CD80_C2-set"/>
</dbReference>
<feature type="region of interest" description="Disordered" evidence="8">
    <location>
        <begin position="237"/>
        <end position="261"/>
    </location>
</feature>
<dbReference type="SMART" id="SM00409">
    <property type="entry name" value="IG"/>
    <property type="match status" value="2"/>
</dbReference>
<dbReference type="PANTHER" id="PTHR11640">
    <property type="entry name" value="NEPHRIN"/>
    <property type="match status" value="1"/>
</dbReference>
<dbReference type="InterPro" id="IPR013783">
    <property type="entry name" value="Ig-like_fold"/>
</dbReference>
<comment type="subcellular location">
    <subcellularLocation>
        <location evidence="1">Membrane</location>
        <topology evidence="1">Single-pass type I membrane protein</topology>
    </subcellularLocation>
</comment>
<dbReference type="KEGG" id="bfo:118423026"/>
<evidence type="ECO:0000259" key="9">
    <source>
        <dbReference type="PROSITE" id="PS50835"/>
    </source>
</evidence>
<evidence type="ECO:0000313" key="10">
    <source>
        <dbReference type="Proteomes" id="UP000001554"/>
    </source>
</evidence>
<dbReference type="SUPFAM" id="SSF48726">
    <property type="entry name" value="Immunoglobulin"/>
    <property type="match status" value="3"/>
</dbReference>
<reference evidence="10" key="1">
    <citation type="journal article" date="2020" name="Nat. Ecol. Evol.">
        <title>Deeply conserved synteny resolves early events in vertebrate evolution.</title>
        <authorList>
            <person name="Simakov O."/>
            <person name="Marletaz F."/>
            <person name="Yue J.X."/>
            <person name="O'Connell B."/>
            <person name="Jenkins J."/>
            <person name="Brandt A."/>
            <person name="Calef R."/>
            <person name="Tung C.H."/>
            <person name="Huang T.K."/>
            <person name="Schmutz J."/>
            <person name="Satoh N."/>
            <person name="Yu J.K."/>
            <person name="Putnam N.H."/>
            <person name="Green R.E."/>
            <person name="Rokhsar D.S."/>
        </authorList>
    </citation>
    <scope>NUCLEOTIDE SEQUENCE [LARGE SCALE GENOMIC DNA]</scope>
    <source>
        <strain evidence="10">S238N-H82</strain>
    </source>
</reference>
<dbReference type="SMART" id="SM00406">
    <property type="entry name" value="IGv"/>
    <property type="match status" value="1"/>
</dbReference>
<keyword evidence="10" id="KW-1185">Reference proteome</keyword>
<feature type="domain" description="Ig-like" evidence="9">
    <location>
        <begin position="1"/>
        <end position="86"/>
    </location>
</feature>
<keyword evidence="7" id="KW-0393">Immunoglobulin domain</keyword>
<dbReference type="InterPro" id="IPR051275">
    <property type="entry name" value="Cell_adhesion_signaling"/>
</dbReference>
<feature type="domain" description="Ig-like" evidence="9">
    <location>
        <begin position="195"/>
        <end position="230"/>
    </location>
</feature>
<dbReference type="Gene3D" id="2.60.40.10">
    <property type="entry name" value="Immunoglobulins"/>
    <property type="match status" value="3"/>
</dbReference>
<dbReference type="Pfam" id="PF08205">
    <property type="entry name" value="C2-set_2"/>
    <property type="match status" value="1"/>
</dbReference>
<evidence type="ECO:0000256" key="1">
    <source>
        <dbReference type="ARBA" id="ARBA00004479"/>
    </source>
</evidence>
<sequence length="306" mass="33510">MGETVTLYCSFHRLRNKPVMWLGPPNFQVIASGRDVDVNKYSRHAIVGDARRGEFNLKIHDVRPGDEGDYRCTVFSVPPAQDARITVIVPPPSPPTITGETMELRAGKGLVLTCRSVGGRPLPRLSWYNGTQKFVIPAADEDEGNAPGEVSLTLLVRFLSKWDNRANLTCRSDQGYPDVVRPQQTTAILNVQYSPTVKAEQTSVTVTEGQPANLTCHAEGNPRPVIRWKKLAGSMSQNRLERTRTTAAADSSNDEEMAEAHGADGVWGSKCLSAEQLGIGPNWKTLNSHFILQAPSSTYLGSHDSD</sequence>
<proteinExistence type="predicted"/>
<dbReference type="Proteomes" id="UP000001554">
    <property type="component" value="Chromosome 9"/>
</dbReference>
<dbReference type="Pfam" id="PF13927">
    <property type="entry name" value="Ig_3"/>
    <property type="match status" value="1"/>
</dbReference>